<dbReference type="AlphaFoldDB" id="A0A084B2P6"/>
<organism evidence="5 6">
    <name type="scientific">Stachybotrys chartarum (strain CBS 109288 / IBT 7711)</name>
    <name type="common">Toxic black mold</name>
    <name type="synonym">Stilbospora chartarum</name>
    <dbReference type="NCBI Taxonomy" id="1280523"/>
    <lineage>
        <taxon>Eukaryota</taxon>
        <taxon>Fungi</taxon>
        <taxon>Dikarya</taxon>
        <taxon>Ascomycota</taxon>
        <taxon>Pezizomycotina</taxon>
        <taxon>Sordariomycetes</taxon>
        <taxon>Hypocreomycetidae</taxon>
        <taxon>Hypocreales</taxon>
        <taxon>Stachybotryaceae</taxon>
        <taxon>Stachybotrys</taxon>
    </lineage>
</organism>
<evidence type="ECO:0000313" key="6">
    <source>
        <dbReference type="Proteomes" id="UP000028045"/>
    </source>
</evidence>
<keyword evidence="6" id="KW-1185">Reference proteome</keyword>
<dbReference type="InterPro" id="IPR051214">
    <property type="entry name" value="GH32_Enzymes"/>
</dbReference>
<gene>
    <name evidence="5" type="ORF">S7711_10204</name>
</gene>
<dbReference type="Gene3D" id="2.115.10.20">
    <property type="entry name" value="Glycosyl hydrolase domain, family 43"/>
    <property type="match status" value="1"/>
</dbReference>
<dbReference type="PANTHER" id="PTHR43101">
    <property type="entry name" value="BETA-FRUCTOSIDASE"/>
    <property type="match status" value="1"/>
</dbReference>
<evidence type="ECO:0000256" key="1">
    <source>
        <dbReference type="ARBA" id="ARBA00009902"/>
    </source>
</evidence>
<feature type="domain" description="Glycosyl hydrolase family 32 N-terminal" evidence="4">
    <location>
        <begin position="120"/>
        <end position="154"/>
    </location>
</feature>
<reference evidence="5 6" key="1">
    <citation type="journal article" date="2014" name="BMC Genomics">
        <title>Comparative genome sequencing reveals chemotype-specific gene clusters in the toxigenic black mold Stachybotrys.</title>
        <authorList>
            <person name="Semeiks J."/>
            <person name="Borek D."/>
            <person name="Otwinowski Z."/>
            <person name="Grishin N.V."/>
        </authorList>
    </citation>
    <scope>NUCLEOTIDE SEQUENCE [LARGE SCALE GENOMIC DNA]</scope>
    <source>
        <strain evidence="6">CBS 109288 / IBT 7711</strain>
    </source>
</reference>
<comment type="similarity">
    <text evidence="1">Belongs to the glycosyl hydrolase 32 family.</text>
</comment>
<dbReference type="InterPro" id="IPR023296">
    <property type="entry name" value="Glyco_hydro_beta-prop_sf"/>
</dbReference>
<dbReference type="GO" id="GO:0016798">
    <property type="term" value="F:hydrolase activity, acting on glycosyl bonds"/>
    <property type="evidence" value="ECO:0007669"/>
    <property type="project" value="UniProtKB-KW"/>
</dbReference>
<dbReference type="Pfam" id="PF00251">
    <property type="entry name" value="Glyco_hydro_32N"/>
    <property type="match status" value="1"/>
</dbReference>
<sequence>MSFLIGGGYDPGNLYVGLVRDEDGEILLKQTGINDEAMIRIVWDTSEWAGEPVHIVITDQSTSECWGHINFDDLRVGCPALGACNGQLTFNVLGQANQPARDSMETCELFAADPMRPQYHYTQYQGWINDPAGLSQWNGKHHLFSQFYPDDPFWAVFGM</sequence>
<evidence type="ECO:0000256" key="2">
    <source>
        <dbReference type="ARBA" id="ARBA00022801"/>
    </source>
</evidence>
<keyword evidence="2" id="KW-0378">Hydrolase</keyword>
<evidence type="ECO:0000259" key="4">
    <source>
        <dbReference type="Pfam" id="PF00251"/>
    </source>
</evidence>
<dbReference type="Proteomes" id="UP000028045">
    <property type="component" value="Unassembled WGS sequence"/>
</dbReference>
<dbReference type="EMBL" id="KL648185">
    <property type="protein sequence ID" value="KEY71825.1"/>
    <property type="molecule type" value="Genomic_DNA"/>
</dbReference>
<dbReference type="PANTHER" id="PTHR43101:SF1">
    <property type="entry name" value="BETA-FRUCTOSIDASE"/>
    <property type="match status" value="1"/>
</dbReference>
<evidence type="ECO:0000256" key="3">
    <source>
        <dbReference type="ARBA" id="ARBA00023295"/>
    </source>
</evidence>
<accession>A0A084B2P6</accession>
<dbReference type="SUPFAM" id="SSF75005">
    <property type="entry name" value="Arabinanase/levansucrase/invertase"/>
    <property type="match status" value="1"/>
</dbReference>
<keyword evidence="3" id="KW-0326">Glycosidase</keyword>
<dbReference type="InterPro" id="IPR013148">
    <property type="entry name" value="Glyco_hydro_32_N"/>
</dbReference>
<evidence type="ECO:0000313" key="5">
    <source>
        <dbReference type="EMBL" id="KEY71825.1"/>
    </source>
</evidence>
<name>A0A084B2P6_STACB</name>
<feature type="non-terminal residue" evidence="5">
    <location>
        <position position="159"/>
    </location>
</feature>
<dbReference type="HOGENOM" id="CLU_1664991_0_0_1"/>
<protein>
    <recommendedName>
        <fullName evidence="4">Glycosyl hydrolase family 32 N-terminal domain-containing protein</fullName>
    </recommendedName>
</protein>
<proteinExistence type="inferred from homology"/>